<dbReference type="Pfam" id="PF13274">
    <property type="entry name" value="SocA_Panacea"/>
    <property type="match status" value="1"/>
</dbReference>
<organism evidence="2 3">
    <name type="scientific">Thomasclavelia ramosa</name>
    <dbReference type="NCBI Taxonomy" id="1547"/>
    <lineage>
        <taxon>Bacteria</taxon>
        <taxon>Bacillati</taxon>
        <taxon>Bacillota</taxon>
        <taxon>Erysipelotrichia</taxon>
        <taxon>Erysipelotrichales</taxon>
        <taxon>Coprobacillaceae</taxon>
        <taxon>Thomasclavelia</taxon>
    </lineage>
</organism>
<evidence type="ECO:0000259" key="1">
    <source>
        <dbReference type="Pfam" id="PF13274"/>
    </source>
</evidence>
<proteinExistence type="predicted"/>
<dbReference type="EMBL" id="QUSL01000031">
    <property type="protein sequence ID" value="RGD80333.1"/>
    <property type="molecule type" value="Genomic_DNA"/>
</dbReference>
<evidence type="ECO:0000313" key="2">
    <source>
        <dbReference type="EMBL" id="RGD80333.1"/>
    </source>
</evidence>
<protein>
    <submittedName>
        <fullName evidence="2">DUF4065 domain-containing protein</fullName>
    </submittedName>
</protein>
<reference evidence="2 3" key="1">
    <citation type="submission" date="2018-08" db="EMBL/GenBank/DDBJ databases">
        <title>A genome reference for cultivated species of the human gut microbiota.</title>
        <authorList>
            <person name="Zou Y."/>
            <person name="Xue W."/>
            <person name="Luo G."/>
        </authorList>
    </citation>
    <scope>NUCLEOTIDE SEQUENCE [LARGE SCALE GENOMIC DNA]</scope>
    <source>
        <strain evidence="2 3">OM06-4</strain>
    </source>
</reference>
<accession>A0A3E3E9J3</accession>
<evidence type="ECO:0000313" key="3">
    <source>
        <dbReference type="Proteomes" id="UP000261032"/>
    </source>
</evidence>
<sequence length="165" mass="19532">MENVLNVAQYIYDEYKRETGEKIDELKLQKLIYFCQRESFAIKGVQLFNDSLEGWVHGPVSPIVRMYYEEDFGINYSTNELIEDDARIVRNVLAEYGGLASWKLRNLSHEEISWRNSRMGLNPNDRGNRKLNLDDIKKDAEKVRPFDYTWGMYYDEFDDYEEGAS</sequence>
<dbReference type="RefSeq" id="WP_117582373.1">
    <property type="nucleotide sequence ID" value="NZ_CAXMZC010000001.1"/>
</dbReference>
<name>A0A3E3E9J3_9FIRM</name>
<dbReference type="AlphaFoldDB" id="A0A3E3E9J3"/>
<feature type="domain" description="Antitoxin SocA-like Panacea" evidence="1">
    <location>
        <begin position="28"/>
        <end position="114"/>
    </location>
</feature>
<gene>
    <name evidence="2" type="ORF">DXB93_15265</name>
</gene>
<dbReference type="InterPro" id="IPR025272">
    <property type="entry name" value="SocA_Panacea"/>
</dbReference>
<comment type="caution">
    <text evidence="2">The sequence shown here is derived from an EMBL/GenBank/DDBJ whole genome shotgun (WGS) entry which is preliminary data.</text>
</comment>
<dbReference type="Proteomes" id="UP000261032">
    <property type="component" value="Unassembled WGS sequence"/>
</dbReference>